<sequence length="119" mass="13876">MASSAAADGLFQPIYEGCISAYDNDVEGRPYHRNCNCALHNKSRRELGLDGRRAFLSILFSFIYWDCKRERERADGESGGRWWRRCCKGWREVMGTRQLFFFLHSQSPPIIFCFSNYSS</sequence>
<dbReference type="Proteomes" id="UP001374584">
    <property type="component" value="Unassembled WGS sequence"/>
</dbReference>
<dbReference type="EMBL" id="JAYMYR010000009">
    <property type="protein sequence ID" value="KAK7341582.1"/>
    <property type="molecule type" value="Genomic_DNA"/>
</dbReference>
<dbReference type="PANTHER" id="PTHR35121">
    <property type="entry name" value="HOMEODOMAIN PROTEIN 8, PUTATIVE-RELATED"/>
    <property type="match status" value="1"/>
</dbReference>
<name>A0AAN9QN46_PHACN</name>
<accession>A0AAN9QN46</accession>
<organism evidence="1 2">
    <name type="scientific">Phaseolus coccineus</name>
    <name type="common">Scarlet runner bean</name>
    <name type="synonym">Phaseolus multiflorus</name>
    <dbReference type="NCBI Taxonomy" id="3886"/>
    <lineage>
        <taxon>Eukaryota</taxon>
        <taxon>Viridiplantae</taxon>
        <taxon>Streptophyta</taxon>
        <taxon>Embryophyta</taxon>
        <taxon>Tracheophyta</taxon>
        <taxon>Spermatophyta</taxon>
        <taxon>Magnoliopsida</taxon>
        <taxon>eudicotyledons</taxon>
        <taxon>Gunneridae</taxon>
        <taxon>Pentapetalae</taxon>
        <taxon>rosids</taxon>
        <taxon>fabids</taxon>
        <taxon>Fabales</taxon>
        <taxon>Fabaceae</taxon>
        <taxon>Papilionoideae</taxon>
        <taxon>50 kb inversion clade</taxon>
        <taxon>NPAAA clade</taxon>
        <taxon>indigoferoid/millettioid clade</taxon>
        <taxon>Phaseoleae</taxon>
        <taxon>Phaseolus</taxon>
    </lineage>
</organism>
<dbReference type="AlphaFoldDB" id="A0AAN9QN46"/>
<proteinExistence type="predicted"/>
<evidence type="ECO:0000313" key="1">
    <source>
        <dbReference type="EMBL" id="KAK7341582.1"/>
    </source>
</evidence>
<dbReference type="PANTHER" id="PTHR35121:SF2">
    <property type="entry name" value="SWIM-TYPE DOMAIN-CONTAINING PROTEIN"/>
    <property type="match status" value="1"/>
</dbReference>
<comment type="caution">
    <text evidence="1">The sequence shown here is derived from an EMBL/GenBank/DDBJ whole genome shotgun (WGS) entry which is preliminary data.</text>
</comment>
<evidence type="ECO:0000313" key="2">
    <source>
        <dbReference type="Proteomes" id="UP001374584"/>
    </source>
</evidence>
<reference evidence="1 2" key="1">
    <citation type="submission" date="2024-01" db="EMBL/GenBank/DDBJ databases">
        <title>The genomes of 5 underutilized Papilionoideae crops provide insights into root nodulation and disease resistanc.</title>
        <authorList>
            <person name="Jiang F."/>
        </authorList>
    </citation>
    <scope>NUCLEOTIDE SEQUENCE [LARGE SCALE GENOMIC DNA]</scope>
    <source>
        <strain evidence="1">JINMINGXINNONG_FW02</strain>
        <tissue evidence="1">Leaves</tissue>
    </source>
</reference>
<protein>
    <submittedName>
        <fullName evidence="1">Uncharacterized protein</fullName>
    </submittedName>
</protein>
<gene>
    <name evidence="1" type="ORF">VNO80_24517</name>
</gene>
<keyword evidence="2" id="KW-1185">Reference proteome</keyword>